<accession>A0ABN1B0S6</accession>
<sequence>MQFDYRKSNATANQLGSTQNLFMDSFLGKTIAITIFLLCIYLMTLVIDHNLVKDFDYYIGLLTSISFIYFLLKVVISFFYKSVKKDPLSDHKVSVVLPSFNEGTESVKKSIECLVNQDYPVHEIIFIDDGSDSIEAYETAVKMSEEFKAINEKKPDSHLPKITAHRFTKNQGKRAAQTWAFKRAEGDILMLSDSDGYIYPDAVRELLKPFRDKKVTSVVGHINPRNSKDSLITRLQDILYTSAFRIGRGAQSVTNSVLVCSGALSMHRKNFILNNLDRFAEGTAMGIKMDAGDDRCLTMLSLENGGKTKYQSTALCITDVPEKTGKFFKQQVRWNKSFYLYTLETLKFAWKRPNVLFWVLAEGFVWLIFGISSLVSLLTGSTTALYLLLIYSMAYLTLSSLAGGIYYVFRNPLVYLLSPFFALMHMLILFPVRVFSLLTIKADNWGTR</sequence>
<evidence type="ECO:0000256" key="9">
    <source>
        <dbReference type="ARBA" id="ARBA00023136"/>
    </source>
</evidence>
<evidence type="ECO:0000256" key="7">
    <source>
        <dbReference type="ARBA" id="ARBA00022679"/>
    </source>
</evidence>
<keyword evidence="6" id="KW-0328">Glycosyltransferase</keyword>
<reference evidence="18 19" key="1">
    <citation type="journal article" date="2019" name="Int. J. Syst. Evol. Microbiol.">
        <title>The Global Catalogue of Microorganisms (GCM) 10K type strain sequencing project: providing services to taxonomists for standard genome sequencing and annotation.</title>
        <authorList>
            <consortium name="The Broad Institute Genomics Platform"/>
            <consortium name="The Broad Institute Genome Sequencing Center for Infectious Disease"/>
            <person name="Wu L."/>
            <person name="Ma J."/>
        </authorList>
    </citation>
    <scope>NUCLEOTIDE SEQUENCE [LARGE SCALE GENOMIC DNA]</scope>
    <source>
        <strain evidence="18 19">JCM 12389</strain>
    </source>
</reference>
<dbReference type="Gene3D" id="3.90.550.10">
    <property type="entry name" value="Spore Coat Polysaccharide Biosynthesis Protein SpsA, Chain A"/>
    <property type="match status" value="1"/>
</dbReference>
<comment type="pathway">
    <text evidence="2">Glycan biosynthesis; hyaluronan biosynthesis.</text>
</comment>
<comment type="catalytic activity">
    <reaction evidence="14">
        <text>[hyaluronan](n) + UDP-N-acetyl-alpha-D-glucosamine = N-acetyl-beta-D-glucosaminyl-(1-&gt;4)-[hyaluronan](n) + UDP + H(+)</text>
        <dbReference type="Rhea" id="RHEA:20465"/>
        <dbReference type="Rhea" id="RHEA-COMP:12583"/>
        <dbReference type="Rhea" id="RHEA-COMP:12585"/>
        <dbReference type="ChEBI" id="CHEBI:15378"/>
        <dbReference type="ChEBI" id="CHEBI:57705"/>
        <dbReference type="ChEBI" id="CHEBI:58223"/>
        <dbReference type="ChEBI" id="CHEBI:132153"/>
        <dbReference type="ChEBI" id="CHEBI:132154"/>
        <dbReference type="EC" id="2.4.1.212"/>
    </reaction>
</comment>
<feature type="transmembrane region" description="Helical" evidence="16">
    <location>
        <begin position="420"/>
        <end position="440"/>
    </location>
</feature>
<keyword evidence="7" id="KW-0808">Transferase</keyword>
<feature type="transmembrane region" description="Helical" evidence="16">
    <location>
        <begin position="384"/>
        <end position="408"/>
    </location>
</feature>
<evidence type="ECO:0000256" key="12">
    <source>
        <dbReference type="ARBA" id="ARBA00042148"/>
    </source>
</evidence>
<dbReference type="EC" id="2.4.1.212" evidence="4"/>
<keyword evidence="9 16" id="KW-0472">Membrane</keyword>
<dbReference type="InterPro" id="IPR001173">
    <property type="entry name" value="Glyco_trans_2-like"/>
</dbReference>
<feature type="transmembrane region" description="Helical" evidence="16">
    <location>
        <begin position="355"/>
        <end position="378"/>
    </location>
</feature>
<keyword evidence="16" id="KW-1133">Transmembrane helix</keyword>
<keyword evidence="8" id="KW-0972">Capsule biogenesis/degradation</keyword>
<evidence type="ECO:0000256" key="14">
    <source>
        <dbReference type="ARBA" id="ARBA00047709"/>
    </source>
</evidence>
<feature type="transmembrane region" description="Helical" evidence="16">
    <location>
        <begin position="57"/>
        <end position="80"/>
    </location>
</feature>
<comment type="caution">
    <text evidence="18">The sequence shown here is derived from an EMBL/GenBank/DDBJ whole genome shotgun (WGS) entry which is preliminary data.</text>
</comment>
<dbReference type="PANTHER" id="PTHR22913">
    <property type="entry name" value="HYALURONAN SYNTHASE"/>
    <property type="match status" value="1"/>
</dbReference>
<proteinExistence type="inferred from homology"/>
<dbReference type="Proteomes" id="UP001500880">
    <property type="component" value="Unassembled WGS sequence"/>
</dbReference>
<protein>
    <recommendedName>
        <fullName evidence="11">Hyaluronan synthase</fullName>
        <ecNumber evidence="4">2.4.1.212</ecNumber>
    </recommendedName>
    <alternativeName>
        <fullName evidence="13">Hyaluronate synthase</fullName>
    </alternativeName>
    <alternativeName>
        <fullName evidence="12">Hyaluronic acid synthase</fullName>
    </alternativeName>
</protein>
<dbReference type="InterPro" id="IPR029044">
    <property type="entry name" value="Nucleotide-diphossugar_trans"/>
</dbReference>
<comment type="function">
    <text evidence="10">Glycosaminoglycan synthesis. The hyaluronic acid capsule is involved in the pathogenicity of group A Streptococci; it may be the major virulence determinant.</text>
</comment>
<keyword evidence="5" id="KW-1003">Cell membrane</keyword>
<evidence type="ECO:0000256" key="8">
    <source>
        <dbReference type="ARBA" id="ARBA00022903"/>
    </source>
</evidence>
<keyword evidence="19" id="KW-1185">Reference proteome</keyword>
<name>A0ABN1B0S6_9BACI</name>
<evidence type="ECO:0000256" key="2">
    <source>
        <dbReference type="ARBA" id="ARBA00004698"/>
    </source>
</evidence>
<comment type="catalytic activity">
    <reaction evidence="15">
        <text>N-acetyl-beta-D-glucosaminyl-(1-&gt;4)-[hyaluronan](n) + UDP-alpha-D-glucuronate = [hyaluronan](n+1) + UDP + H(+)</text>
        <dbReference type="Rhea" id="RHEA:12528"/>
        <dbReference type="Rhea" id="RHEA-COMP:12585"/>
        <dbReference type="Rhea" id="RHEA-COMP:12587"/>
        <dbReference type="ChEBI" id="CHEBI:15378"/>
        <dbReference type="ChEBI" id="CHEBI:58052"/>
        <dbReference type="ChEBI" id="CHEBI:58223"/>
        <dbReference type="ChEBI" id="CHEBI:132153"/>
        <dbReference type="ChEBI" id="CHEBI:132154"/>
        <dbReference type="EC" id="2.4.1.212"/>
    </reaction>
</comment>
<dbReference type="PANTHER" id="PTHR22913:SF12">
    <property type="entry name" value="MANNURONAN SYNTHASE"/>
    <property type="match status" value="1"/>
</dbReference>
<evidence type="ECO:0000256" key="6">
    <source>
        <dbReference type="ARBA" id="ARBA00022676"/>
    </source>
</evidence>
<evidence type="ECO:0000256" key="16">
    <source>
        <dbReference type="SAM" id="Phobius"/>
    </source>
</evidence>
<evidence type="ECO:0000256" key="5">
    <source>
        <dbReference type="ARBA" id="ARBA00022475"/>
    </source>
</evidence>
<evidence type="ECO:0000256" key="1">
    <source>
        <dbReference type="ARBA" id="ARBA00004236"/>
    </source>
</evidence>
<evidence type="ECO:0000259" key="17">
    <source>
        <dbReference type="Pfam" id="PF00535"/>
    </source>
</evidence>
<evidence type="ECO:0000313" key="18">
    <source>
        <dbReference type="EMBL" id="GAA0486905.1"/>
    </source>
</evidence>
<feature type="transmembrane region" description="Helical" evidence="16">
    <location>
        <begin position="21"/>
        <end position="45"/>
    </location>
</feature>
<evidence type="ECO:0000256" key="11">
    <source>
        <dbReference type="ARBA" id="ARBA00040508"/>
    </source>
</evidence>
<comment type="similarity">
    <text evidence="3">Belongs to the NodC/HAS family.</text>
</comment>
<evidence type="ECO:0000256" key="10">
    <source>
        <dbReference type="ARBA" id="ARBA00037408"/>
    </source>
</evidence>
<evidence type="ECO:0000313" key="19">
    <source>
        <dbReference type="Proteomes" id="UP001500880"/>
    </source>
</evidence>
<evidence type="ECO:0000256" key="13">
    <source>
        <dbReference type="ARBA" id="ARBA00043237"/>
    </source>
</evidence>
<dbReference type="EMBL" id="BAAADO010000002">
    <property type="protein sequence ID" value="GAA0486905.1"/>
    <property type="molecule type" value="Genomic_DNA"/>
</dbReference>
<gene>
    <name evidence="18" type="primary">hasA</name>
    <name evidence="18" type="ORF">GCM10008986_10400</name>
</gene>
<evidence type="ECO:0000256" key="4">
    <source>
        <dbReference type="ARBA" id="ARBA00012207"/>
    </source>
</evidence>
<dbReference type="SUPFAM" id="SSF53448">
    <property type="entry name" value="Nucleotide-diphospho-sugar transferases"/>
    <property type="match status" value="1"/>
</dbReference>
<organism evidence="18 19">
    <name type="scientific">Salinibacillus aidingensis</name>
    <dbReference type="NCBI Taxonomy" id="237684"/>
    <lineage>
        <taxon>Bacteria</taxon>
        <taxon>Bacillati</taxon>
        <taxon>Bacillota</taxon>
        <taxon>Bacilli</taxon>
        <taxon>Bacillales</taxon>
        <taxon>Bacillaceae</taxon>
        <taxon>Salinibacillus</taxon>
    </lineage>
</organism>
<evidence type="ECO:0000256" key="3">
    <source>
        <dbReference type="ARBA" id="ARBA00006782"/>
    </source>
</evidence>
<evidence type="ECO:0000256" key="15">
    <source>
        <dbReference type="ARBA" id="ARBA00048168"/>
    </source>
</evidence>
<keyword evidence="16" id="KW-0812">Transmembrane</keyword>
<comment type="subcellular location">
    <subcellularLocation>
        <location evidence="1">Cell membrane</location>
    </subcellularLocation>
</comment>
<feature type="domain" description="Glycosyltransferase 2-like" evidence="17">
    <location>
        <begin position="94"/>
        <end position="270"/>
    </location>
</feature>
<dbReference type="RefSeq" id="WP_343838396.1">
    <property type="nucleotide sequence ID" value="NZ_BAAADO010000002.1"/>
</dbReference>
<dbReference type="Pfam" id="PF00535">
    <property type="entry name" value="Glycos_transf_2"/>
    <property type="match status" value="1"/>
</dbReference>